<protein>
    <submittedName>
        <fullName evidence="1">Uncharacterized protein</fullName>
    </submittedName>
</protein>
<proteinExistence type="predicted"/>
<dbReference type="RefSeq" id="WP_007718650.1">
    <property type="nucleotide sequence ID" value="NZ_CP102272.1"/>
</dbReference>
<organism evidence="1 2">
    <name type="scientific">[Clostridium] asparagiforme DSM 15981</name>
    <dbReference type="NCBI Taxonomy" id="518636"/>
    <lineage>
        <taxon>Bacteria</taxon>
        <taxon>Bacillati</taxon>
        <taxon>Bacillota</taxon>
        <taxon>Clostridia</taxon>
        <taxon>Lachnospirales</taxon>
        <taxon>Lachnospiraceae</taxon>
        <taxon>Enterocloster</taxon>
    </lineage>
</organism>
<dbReference type="AlphaFoldDB" id="C0DA52"/>
<dbReference type="EMBL" id="ACCJ01000527">
    <property type="protein sequence ID" value="EEG51788.1"/>
    <property type="molecule type" value="Genomic_DNA"/>
</dbReference>
<evidence type="ECO:0000313" key="1">
    <source>
        <dbReference type="EMBL" id="EEG51788.1"/>
    </source>
</evidence>
<evidence type="ECO:0000313" key="2">
    <source>
        <dbReference type="Proteomes" id="UP000004756"/>
    </source>
</evidence>
<gene>
    <name evidence="1" type="ORF">CLOSTASPAR_06155</name>
</gene>
<name>C0DA52_9FIRM</name>
<dbReference type="HOGENOM" id="CLU_2463543_0_0_9"/>
<dbReference type="Proteomes" id="UP000004756">
    <property type="component" value="Unassembled WGS sequence"/>
</dbReference>
<reference evidence="1 2" key="1">
    <citation type="submission" date="2009-01" db="EMBL/GenBank/DDBJ databases">
        <authorList>
            <person name="Fulton L."/>
            <person name="Clifton S."/>
            <person name="Fulton B."/>
            <person name="Xu J."/>
            <person name="Minx P."/>
            <person name="Pepin K.H."/>
            <person name="Johnson M."/>
            <person name="Bhonagiri V."/>
            <person name="Nash W.E."/>
            <person name="Mardis E.R."/>
            <person name="Wilson R.K."/>
        </authorList>
    </citation>
    <scope>NUCLEOTIDE SEQUENCE [LARGE SCALE GENOMIC DNA]</scope>
    <source>
        <strain evidence="1 2">DSM 15981</strain>
    </source>
</reference>
<keyword evidence="2" id="KW-1185">Reference proteome</keyword>
<sequence length="88" mass="10387">MKQNAEIRKEITETLRREEQMKKTDMIESVYTGLSVTVKEICAEWSQMKREGLVYCVNDMPGWVGIYDQEPAQESARDHIMQRFTRVD</sequence>
<reference evidence="1 2" key="2">
    <citation type="submission" date="2009-02" db="EMBL/GenBank/DDBJ databases">
        <title>Draft genome sequence of Clostridium asparagiforme (DSM 15981).</title>
        <authorList>
            <person name="Sudarsanam P."/>
            <person name="Ley R."/>
            <person name="Guruge J."/>
            <person name="Turnbaugh P.J."/>
            <person name="Mahowald M."/>
            <person name="Liep D."/>
            <person name="Gordon J."/>
        </authorList>
    </citation>
    <scope>NUCLEOTIDE SEQUENCE [LARGE SCALE GENOMIC DNA]</scope>
    <source>
        <strain evidence="1 2">DSM 15981</strain>
    </source>
</reference>
<comment type="caution">
    <text evidence="1">The sequence shown here is derived from an EMBL/GenBank/DDBJ whole genome shotgun (WGS) entry which is preliminary data.</text>
</comment>
<accession>C0DA52</accession>